<proteinExistence type="inferred from homology"/>
<feature type="active site" description="Charge relay system" evidence="5 6">
    <location>
        <position position="142"/>
    </location>
</feature>
<evidence type="ECO:0000256" key="6">
    <source>
        <dbReference type="PROSITE-ProRule" id="PRU01240"/>
    </source>
</evidence>
<dbReference type="InterPro" id="IPR000209">
    <property type="entry name" value="Peptidase_S8/S53_dom"/>
</dbReference>
<dbReference type="PANTHER" id="PTHR43806">
    <property type="entry name" value="PEPTIDASE S8"/>
    <property type="match status" value="1"/>
</dbReference>
<comment type="similarity">
    <text evidence="1 6 7">Belongs to the peptidase S8 family.</text>
</comment>
<dbReference type="PROSITE" id="PS00137">
    <property type="entry name" value="SUBTILASE_HIS"/>
    <property type="match status" value="1"/>
</dbReference>
<dbReference type="InterPro" id="IPR023828">
    <property type="entry name" value="Peptidase_S8_Ser-AS"/>
</dbReference>
<evidence type="ECO:0000313" key="10">
    <source>
        <dbReference type="EMBL" id="AIE84349.1"/>
    </source>
</evidence>
<dbReference type="RefSeq" id="WP_025227008.1">
    <property type="nucleotide sequence ID" value="NZ_CP007139.1"/>
</dbReference>
<evidence type="ECO:0000313" key="11">
    <source>
        <dbReference type="Proteomes" id="UP000027982"/>
    </source>
</evidence>
<feature type="active site" description="Charge relay system" evidence="5 6">
    <location>
        <position position="186"/>
    </location>
</feature>
<dbReference type="EMBL" id="CP007139">
    <property type="protein sequence ID" value="AIE84349.1"/>
    <property type="molecule type" value="Genomic_DNA"/>
</dbReference>
<dbReference type="PROSITE" id="PS51892">
    <property type="entry name" value="SUBTILASE"/>
    <property type="match status" value="1"/>
</dbReference>
<evidence type="ECO:0000256" key="4">
    <source>
        <dbReference type="ARBA" id="ARBA00022825"/>
    </source>
</evidence>
<dbReference type="InterPro" id="IPR036852">
    <property type="entry name" value="Peptidase_S8/S53_dom_sf"/>
</dbReference>
<accession>A0A068NRV0</accession>
<evidence type="ECO:0000256" key="2">
    <source>
        <dbReference type="ARBA" id="ARBA00022670"/>
    </source>
</evidence>
<keyword evidence="3 6" id="KW-0378">Hydrolase</keyword>
<reference evidence="10 11" key="1">
    <citation type="journal article" date="2014" name="PLoS ONE">
        <title>The first complete genome sequence of the class fimbriimonadia in the phylum armatimonadetes.</title>
        <authorList>
            <person name="Hu Z.Y."/>
            <person name="Wang Y.Z."/>
            <person name="Im W.T."/>
            <person name="Wang S.Y."/>
            <person name="Zhao G.P."/>
            <person name="Zheng H.J."/>
            <person name="Quan Z.X."/>
        </authorList>
    </citation>
    <scope>NUCLEOTIDE SEQUENCE [LARGE SCALE GENOMIC DNA]</scope>
    <source>
        <strain evidence="10">Gsoil 348</strain>
    </source>
</reference>
<evidence type="ECO:0000256" key="3">
    <source>
        <dbReference type="ARBA" id="ARBA00022801"/>
    </source>
</evidence>
<dbReference type="Proteomes" id="UP000027982">
    <property type="component" value="Chromosome"/>
</dbReference>
<feature type="chain" id="PRO_5001653870" evidence="8">
    <location>
        <begin position="25"/>
        <end position="562"/>
    </location>
</feature>
<dbReference type="GO" id="GO:0004252">
    <property type="term" value="F:serine-type endopeptidase activity"/>
    <property type="evidence" value="ECO:0007669"/>
    <property type="project" value="UniProtKB-UniRule"/>
</dbReference>
<feature type="active site" description="Charge relay system" evidence="5 6">
    <location>
        <position position="412"/>
    </location>
</feature>
<dbReference type="InterPro" id="IPR015500">
    <property type="entry name" value="Peptidase_S8_subtilisin-rel"/>
</dbReference>
<dbReference type="eggNOG" id="COG1404">
    <property type="taxonomic scope" value="Bacteria"/>
</dbReference>
<feature type="domain" description="Peptidase S8/S53" evidence="9">
    <location>
        <begin position="133"/>
        <end position="463"/>
    </location>
</feature>
<dbReference type="Pfam" id="PF00082">
    <property type="entry name" value="Peptidase_S8"/>
    <property type="match status" value="1"/>
</dbReference>
<dbReference type="CDD" id="cd07487">
    <property type="entry name" value="Peptidases_S8_1"/>
    <property type="match status" value="1"/>
</dbReference>
<dbReference type="HOGENOM" id="CLU_011263_15_5_0"/>
<gene>
    <name evidence="10" type="ORF">OP10G_0981</name>
</gene>
<dbReference type="SUPFAM" id="SSF52743">
    <property type="entry name" value="Subtilisin-like"/>
    <property type="match status" value="1"/>
</dbReference>
<evidence type="ECO:0000259" key="9">
    <source>
        <dbReference type="Pfam" id="PF00082"/>
    </source>
</evidence>
<evidence type="ECO:0000256" key="1">
    <source>
        <dbReference type="ARBA" id="ARBA00011073"/>
    </source>
</evidence>
<dbReference type="STRING" id="661478.OP10G_0981"/>
<dbReference type="InterPro" id="IPR022398">
    <property type="entry name" value="Peptidase_S8_His-AS"/>
</dbReference>
<name>A0A068NRV0_FIMGI</name>
<keyword evidence="2 6" id="KW-0645">Protease</keyword>
<protein>
    <submittedName>
        <fullName evidence="10">Alkaline serine protease</fullName>
    </submittedName>
</protein>
<evidence type="ECO:0000256" key="8">
    <source>
        <dbReference type="SAM" id="SignalP"/>
    </source>
</evidence>
<dbReference type="PRINTS" id="PR00723">
    <property type="entry name" value="SUBTILISIN"/>
</dbReference>
<dbReference type="GO" id="GO:0006508">
    <property type="term" value="P:proteolysis"/>
    <property type="evidence" value="ECO:0007669"/>
    <property type="project" value="UniProtKB-KW"/>
</dbReference>
<dbReference type="AlphaFoldDB" id="A0A068NRV0"/>
<dbReference type="Gene3D" id="3.40.50.200">
    <property type="entry name" value="Peptidase S8/S53 domain"/>
    <property type="match status" value="1"/>
</dbReference>
<organism evidence="10 11">
    <name type="scientific">Fimbriimonas ginsengisoli Gsoil 348</name>
    <dbReference type="NCBI Taxonomy" id="661478"/>
    <lineage>
        <taxon>Bacteria</taxon>
        <taxon>Bacillati</taxon>
        <taxon>Armatimonadota</taxon>
        <taxon>Fimbriimonadia</taxon>
        <taxon>Fimbriimonadales</taxon>
        <taxon>Fimbriimonadaceae</taxon>
        <taxon>Fimbriimonas</taxon>
    </lineage>
</organism>
<dbReference type="PANTHER" id="PTHR43806:SF65">
    <property type="entry name" value="SERINE PROTEASE APRX"/>
    <property type="match status" value="1"/>
</dbReference>
<keyword evidence="11" id="KW-1185">Reference proteome</keyword>
<keyword evidence="8" id="KW-0732">Signal</keyword>
<dbReference type="KEGG" id="fgi:OP10G_0981"/>
<dbReference type="OrthoDB" id="9795680at2"/>
<evidence type="ECO:0000256" key="5">
    <source>
        <dbReference type="PIRSR" id="PIRSR615500-1"/>
    </source>
</evidence>
<feature type="signal peptide" evidence="8">
    <location>
        <begin position="1"/>
        <end position="24"/>
    </location>
</feature>
<keyword evidence="4 6" id="KW-0720">Serine protease</keyword>
<dbReference type="PROSITE" id="PS00138">
    <property type="entry name" value="SUBTILASE_SER"/>
    <property type="match status" value="1"/>
</dbReference>
<dbReference type="PROSITE" id="PS00136">
    <property type="entry name" value="SUBTILASE_ASP"/>
    <property type="match status" value="1"/>
</dbReference>
<evidence type="ECO:0000256" key="7">
    <source>
        <dbReference type="RuleBase" id="RU003355"/>
    </source>
</evidence>
<sequence length="562" mass="59876">MPTHKRTARRIAGILATVSAAVSAFGQAPSTDTFVKKALAAPSEGRINLLVQNSRSMTGADAAKLAHLGGYVYRHLPIVKSNAINIPTKKLRKLLSLPFVSHVSEDVSVRKSDVYTVESSGASTAWQQYSTTGSGVGVAIIDSGIRPDNDFGFLNDWDFTDLLNNRIVANANFSPDSFFANDLCGHGTHVAGIVGGNGKSSSARNCFVTYYGIAPEANLINVRVLDSQGSGTVSQVIAGIQWTVNHKKSYNIRVMNLSMGHTVGESYTTDPLCQAVEQAWKSGIVVVCSAGNDGRKNATQTSGADNEGYGANYGTIESPGNDPYVITVGAMKQGDVRNHDQIATYSSRGPSRLDFVVKPDIVAAGNRVVSVLARYSYLDRTYGDVNGVSWTEYMTSKRDGMSHDYFRLSGTSMAAPVVSGAVALMLQLQPKLSPDTVKARLMASADKWLATSGRGDMFTYGAGYLNIPAALDSAIVATQYATSPRAYRRSDGSVAIDMDRAMWGTGMSGNRAMWGDGAMSGTQPDTVSPNRAMWGDDVWTDPTVTTVNSATIDLSSTAIKGD</sequence>
<dbReference type="InterPro" id="IPR023827">
    <property type="entry name" value="Peptidase_S8_Asp-AS"/>
</dbReference>
<dbReference type="InterPro" id="IPR050131">
    <property type="entry name" value="Peptidase_S8_subtilisin-like"/>
</dbReference>